<organism evidence="7">
    <name type="scientific">Nonomuraea gerenzanensis</name>
    <dbReference type="NCBI Taxonomy" id="93944"/>
    <lineage>
        <taxon>Bacteria</taxon>
        <taxon>Bacillati</taxon>
        <taxon>Actinomycetota</taxon>
        <taxon>Actinomycetes</taxon>
        <taxon>Streptosporangiales</taxon>
        <taxon>Streptosporangiaceae</taxon>
        <taxon>Nonomuraea</taxon>
    </lineage>
</organism>
<evidence type="ECO:0000259" key="6">
    <source>
        <dbReference type="PROSITE" id="PS50931"/>
    </source>
</evidence>
<feature type="domain" description="HTH lysR-type" evidence="6">
    <location>
        <begin position="3"/>
        <end position="60"/>
    </location>
</feature>
<name>A0A1M4E694_9ACTN</name>
<reference evidence="7" key="1">
    <citation type="submission" date="2016-04" db="EMBL/GenBank/DDBJ databases">
        <authorList>
            <person name="Evans L.H."/>
            <person name="Alamgir A."/>
            <person name="Owens N."/>
            <person name="Weber N.D."/>
            <person name="Virtaneva K."/>
            <person name="Barbian K."/>
            <person name="Babar A."/>
            <person name="Rosenke K."/>
        </authorList>
    </citation>
    <scope>NUCLEOTIDE SEQUENCE</scope>
    <source>
        <strain evidence="7">Nono1</strain>
    </source>
</reference>
<dbReference type="GO" id="GO:0003700">
    <property type="term" value="F:DNA-binding transcription factor activity"/>
    <property type="evidence" value="ECO:0007669"/>
    <property type="project" value="InterPro"/>
</dbReference>
<dbReference type="InterPro" id="IPR050950">
    <property type="entry name" value="HTH-type_LysR_regulators"/>
</dbReference>
<keyword evidence="3" id="KW-0238">DNA-binding</keyword>
<dbReference type="GO" id="GO:0005829">
    <property type="term" value="C:cytosol"/>
    <property type="evidence" value="ECO:0007669"/>
    <property type="project" value="TreeGrafter"/>
</dbReference>
<dbReference type="SUPFAM" id="SSF46785">
    <property type="entry name" value="Winged helix' DNA-binding domain"/>
    <property type="match status" value="1"/>
</dbReference>
<protein>
    <submittedName>
        <fullName evidence="7">LysR-family transcriptional regulator</fullName>
    </submittedName>
</protein>
<accession>A0A1M4E694</accession>
<dbReference type="GO" id="GO:0003677">
    <property type="term" value="F:DNA binding"/>
    <property type="evidence" value="ECO:0007669"/>
    <property type="project" value="UniProtKB-KW"/>
</dbReference>
<feature type="region of interest" description="Disordered" evidence="5">
    <location>
        <begin position="305"/>
        <end position="330"/>
    </location>
</feature>
<evidence type="ECO:0000256" key="3">
    <source>
        <dbReference type="ARBA" id="ARBA00023125"/>
    </source>
</evidence>
<dbReference type="PRINTS" id="PR00039">
    <property type="entry name" value="HTHLYSR"/>
</dbReference>
<dbReference type="InterPro" id="IPR000847">
    <property type="entry name" value="LysR_HTH_N"/>
</dbReference>
<sequence>MEIDPRRLRVLYEVARRGGVLRAAEALHLTSSAVSQQLAQLEREVGLPLIDRSQRSVSLTPAGRVLAGYAERVEEELAEARRELTRFTERLAGPVRIAAFATVIKHILVPALAELAVRHPRITPVIHEIYGQPALQELRLGSVDVLITEQDMGLPALSQPSLTTRLLYVDEYRIVVPPGWEEPPATVTDLMRCPWVASVPSHATGQALDRLAGLHGFEPRKVHFVTEFDSALALVADGHGVAIVPGLALLDVPEGEVRVSDIREVGARRVDVVTRVGRTRSGEPDPVQAVVIEAIEEATAALEGSLRGRLQRREEPSGAPSDVSRRPAGR</sequence>
<evidence type="ECO:0000256" key="1">
    <source>
        <dbReference type="ARBA" id="ARBA00009437"/>
    </source>
</evidence>
<evidence type="ECO:0000256" key="4">
    <source>
        <dbReference type="ARBA" id="ARBA00023163"/>
    </source>
</evidence>
<comment type="similarity">
    <text evidence="1">Belongs to the LysR transcriptional regulatory family.</text>
</comment>
<evidence type="ECO:0000256" key="5">
    <source>
        <dbReference type="SAM" id="MobiDB-lite"/>
    </source>
</evidence>
<evidence type="ECO:0000256" key="2">
    <source>
        <dbReference type="ARBA" id="ARBA00023015"/>
    </source>
</evidence>
<dbReference type="Gene3D" id="1.10.10.10">
    <property type="entry name" value="Winged helix-like DNA-binding domain superfamily/Winged helix DNA-binding domain"/>
    <property type="match status" value="1"/>
</dbReference>
<dbReference type="RefSeq" id="WP_225273485.1">
    <property type="nucleotide sequence ID" value="NZ_CP084058.1"/>
</dbReference>
<gene>
    <name evidence="7" type="ORF">BN4615_P3863</name>
</gene>
<dbReference type="AlphaFoldDB" id="A0A1M4E694"/>
<dbReference type="PANTHER" id="PTHR30419:SF8">
    <property type="entry name" value="NITROGEN ASSIMILATION TRANSCRIPTIONAL ACTIVATOR-RELATED"/>
    <property type="match status" value="1"/>
</dbReference>
<proteinExistence type="inferred from homology"/>
<dbReference type="Gene3D" id="3.40.190.10">
    <property type="entry name" value="Periplasmic binding protein-like II"/>
    <property type="match status" value="2"/>
</dbReference>
<dbReference type="FunFam" id="1.10.10.10:FF:000001">
    <property type="entry name" value="LysR family transcriptional regulator"/>
    <property type="match status" value="1"/>
</dbReference>
<dbReference type="PROSITE" id="PS50931">
    <property type="entry name" value="HTH_LYSR"/>
    <property type="match status" value="1"/>
</dbReference>
<dbReference type="Pfam" id="PF03466">
    <property type="entry name" value="LysR_substrate"/>
    <property type="match status" value="1"/>
</dbReference>
<evidence type="ECO:0000313" key="7">
    <source>
        <dbReference type="EMBL" id="SBO94347.1"/>
    </source>
</evidence>
<keyword evidence="2" id="KW-0805">Transcription regulation</keyword>
<dbReference type="InterPro" id="IPR005119">
    <property type="entry name" value="LysR_subst-bd"/>
</dbReference>
<keyword evidence="4" id="KW-0804">Transcription</keyword>
<dbReference type="InterPro" id="IPR036388">
    <property type="entry name" value="WH-like_DNA-bd_sf"/>
</dbReference>
<dbReference type="EMBL" id="LT559118">
    <property type="protein sequence ID" value="SBO94347.1"/>
    <property type="molecule type" value="Genomic_DNA"/>
</dbReference>
<dbReference type="InterPro" id="IPR036390">
    <property type="entry name" value="WH_DNA-bd_sf"/>
</dbReference>
<dbReference type="SUPFAM" id="SSF53850">
    <property type="entry name" value="Periplasmic binding protein-like II"/>
    <property type="match status" value="1"/>
</dbReference>
<dbReference type="Pfam" id="PF00126">
    <property type="entry name" value="HTH_1"/>
    <property type="match status" value="1"/>
</dbReference>
<dbReference type="PANTHER" id="PTHR30419">
    <property type="entry name" value="HTH-TYPE TRANSCRIPTIONAL REGULATOR YBHD"/>
    <property type="match status" value="1"/>
</dbReference>